<dbReference type="InterPro" id="IPR036010">
    <property type="entry name" value="2Fe-2S_ferredoxin-like_sf"/>
</dbReference>
<evidence type="ECO:0000313" key="13">
    <source>
        <dbReference type="Proteomes" id="UP001516061"/>
    </source>
</evidence>
<dbReference type="EMBL" id="JABSNM010000002">
    <property type="protein sequence ID" value="NRT55067.1"/>
    <property type="molecule type" value="Genomic_DNA"/>
</dbReference>
<feature type="domain" description="FAD-binding FR-type" evidence="11">
    <location>
        <begin position="18"/>
        <end position="122"/>
    </location>
</feature>
<evidence type="ECO:0000259" key="10">
    <source>
        <dbReference type="PROSITE" id="PS51085"/>
    </source>
</evidence>
<evidence type="ECO:0000313" key="12">
    <source>
        <dbReference type="EMBL" id="NRT55067.1"/>
    </source>
</evidence>
<dbReference type="InterPro" id="IPR012675">
    <property type="entry name" value="Beta-grasp_dom_sf"/>
</dbReference>
<dbReference type="PROSITE" id="PS51085">
    <property type="entry name" value="2FE2S_FER_2"/>
    <property type="match status" value="1"/>
</dbReference>
<dbReference type="SUPFAM" id="SSF54292">
    <property type="entry name" value="2Fe-2S ferredoxin-like"/>
    <property type="match status" value="1"/>
</dbReference>
<evidence type="ECO:0000256" key="4">
    <source>
        <dbReference type="ARBA" id="ARBA00022723"/>
    </source>
</evidence>
<keyword evidence="2" id="KW-0285">Flavoprotein</keyword>
<gene>
    <name evidence="12" type="ORF">HNQ01_000777</name>
</gene>
<accession>A0ABX2FYK9</accession>
<feature type="domain" description="2Fe-2S ferredoxin-type" evidence="10">
    <location>
        <begin position="288"/>
        <end position="373"/>
    </location>
</feature>
<dbReference type="Gene3D" id="2.40.30.10">
    <property type="entry name" value="Translation factors"/>
    <property type="match status" value="1"/>
</dbReference>
<dbReference type="Proteomes" id="UP001516061">
    <property type="component" value="Unassembled WGS sequence"/>
</dbReference>
<keyword evidence="8" id="KW-0411">Iron-sulfur</keyword>
<keyword evidence="6" id="KW-0560">Oxidoreductase</keyword>
<evidence type="ECO:0000256" key="6">
    <source>
        <dbReference type="ARBA" id="ARBA00023002"/>
    </source>
</evidence>
<dbReference type="Gene3D" id="3.40.50.80">
    <property type="entry name" value="Nucleotide-binding domain of ferredoxin-NADP reductase (FNR) module"/>
    <property type="match status" value="1"/>
</dbReference>
<dbReference type="PANTHER" id="PTHR47354:SF6">
    <property type="entry name" value="NADH OXIDOREDUCTASE HCR"/>
    <property type="match status" value="1"/>
</dbReference>
<comment type="cofactor">
    <cofactor evidence="1">
        <name>FAD</name>
        <dbReference type="ChEBI" id="CHEBI:57692"/>
    </cofactor>
</comment>
<protein>
    <submittedName>
        <fullName evidence="12">Ferredoxin-NADP reductase</fullName>
    </submittedName>
</protein>
<dbReference type="PROSITE" id="PS00197">
    <property type="entry name" value="2FE2S_FER_1"/>
    <property type="match status" value="1"/>
</dbReference>
<dbReference type="CDD" id="cd06215">
    <property type="entry name" value="FNR_iron_sulfur_binding_1"/>
    <property type="match status" value="1"/>
</dbReference>
<keyword evidence="3" id="KW-0001">2Fe-2S</keyword>
<sequence>MNAIYPDLADAPAPVWEADDEVFVCLRVIDETPDVRTFVLRLNDGDRSFRYRPGQFVTLALDIDGERVMRCYTLSSSPTRPGTVAITVKRVPGGRVSNWLHDHLRPGDRIAVTGPAGQFCFPSGPVSAPARGQLYLSGGSGITPLMSMSRAWADLGLDADVRFVHAARTPQDVVFADEIALLARLLPRWRASVICESAGSTPGYSGLTGRLSLPLLRSQVPDLLEREVWCCGPAPFMAAVRAMLMDAGFDMSRYHEESFSFEAPATAEPVPEVADAAPGAADGAEPAPRFTVTLKRGERFECGPDETLLEAARRAGLRWPFSCSSGVCGTCRTRRLSGEVQMSQGGGLRPREVAQGWMLPCCSRPLGDLELDR</sequence>
<dbReference type="Pfam" id="PF00111">
    <property type="entry name" value="Fer2"/>
    <property type="match status" value="1"/>
</dbReference>
<evidence type="ECO:0000256" key="7">
    <source>
        <dbReference type="ARBA" id="ARBA00023004"/>
    </source>
</evidence>
<evidence type="ECO:0000256" key="9">
    <source>
        <dbReference type="ARBA" id="ARBA00061434"/>
    </source>
</evidence>
<keyword evidence="4" id="KW-0479">Metal-binding</keyword>
<evidence type="ECO:0000256" key="5">
    <source>
        <dbReference type="ARBA" id="ARBA00022827"/>
    </source>
</evidence>
<reference evidence="12 13" key="1">
    <citation type="submission" date="2020-05" db="EMBL/GenBank/DDBJ databases">
        <title>Genomic Encyclopedia of Type Strains, Phase IV (KMG-V): Genome sequencing to study the core and pangenomes of soil and plant-associated prokaryotes.</title>
        <authorList>
            <person name="Whitman W."/>
        </authorList>
    </citation>
    <scope>NUCLEOTIDE SEQUENCE [LARGE SCALE GENOMIC DNA]</scope>
    <source>
        <strain evidence="12 13">C29</strain>
    </source>
</reference>
<evidence type="ECO:0000256" key="1">
    <source>
        <dbReference type="ARBA" id="ARBA00001974"/>
    </source>
</evidence>
<dbReference type="PANTHER" id="PTHR47354">
    <property type="entry name" value="NADH OXIDOREDUCTASE HCR"/>
    <property type="match status" value="1"/>
</dbReference>
<dbReference type="InterPro" id="IPR008333">
    <property type="entry name" value="Cbr1-like_FAD-bd_dom"/>
</dbReference>
<evidence type="ECO:0000256" key="3">
    <source>
        <dbReference type="ARBA" id="ARBA00022714"/>
    </source>
</evidence>
<dbReference type="InterPro" id="IPR017938">
    <property type="entry name" value="Riboflavin_synthase-like_b-brl"/>
</dbReference>
<dbReference type="InterPro" id="IPR001041">
    <property type="entry name" value="2Fe-2S_ferredoxin-type"/>
</dbReference>
<evidence type="ECO:0000256" key="8">
    <source>
        <dbReference type="ARBA" id="ARBA00023014"/>
    </source>
</evidence>
<dbReference type="SUPFAM" id="SSF63380">
    <property type="entry name" value="Riboflavin synthase domain-like"/>
    <property type="match status" value="1"/>
</dbReference>
<keyword evidence="5" id="KW-0274">FAD</keyword>
<evidence type="ECO:0000259" key="11">
    <source>
        <dbReference type="PROSITE" id="PS51384"/>
    </source>
</evidence>
<dbReference type="InterPro" id="IPR039261">
    <property type="entry name" value="FNR_nucleotide-bd"/>
</dbReference>
<keyword evidence="13" id="KW-1185">Reference proteome</keyword>
<proteinExistence type="inferred from homology"/>
<name>A0ABX2FYK9_9BURK</name>
<dbReference type="PROSITE" id="PS51384">
    <property type="entry name" value="FAD_FR"/>
    <property type="match status" value="1"/>
</dbReference>
<dbReference type="InterPro" id="IPR017927">
    <property type="entry name" value="FAD-bd_FR_type"/>
</dbReference>
<dbReference type="Pfam" id="PF00175">
    <property type="entry name" value="NAD_binding_1"/>
    <property type="match status" value="1"/>
</dbReference>
<evidence type="ECO:0000256" key="2">
    <source>
        <dbReference type="ARBA" id="ARBA00022630"/>
    </source>
</evidence>
<dbReference type="CDD" id="cd00207">
    <property type="entry name" value="fer2"/>
    <property type="match status" value="1"/>
</dbReference>
<dbReference type="RefSeq" id="WP_173804013.1">
    <property type="nucleotide sequence ID" value="NZ_JABSNM010000002.1"/>
</dbReference>
<organism evidence="12 13">
    <name type="scientific">Sphaerotilus uruguayifluvii</name>
    <dbReference type="NCBI Taxonomy" id="2735897"/>
    <lineage>
        <taxon>Bacteria</taxon>
        <taxon>Pseudomonadati</taxon>
        <taxon>Pseudomonadota</taxon>
        <taxon>Betaproteobacteria</taxon>
        <taxon>Burkholderiales</taxon>
        <taxon>Sphaerotilaceae</taxon>
        <taxon>Sphaerotilus</taxon>
    </lineage>
</organism>
<keyword evidence="7" id="KW-0408">Iron</keyword>
<dbReference type="InterPro" id="IPR001433">
    <property type="entry name" value="OxRdtase_FAD/NAD-bd"/>
</dbReference>
<comment type="similarity">
    <text evidence="9">In the N-terminal section; belongs to the FAD-binding oxidoreductase type 6 family.</text>
</comment>
<comment type="caution">
    <text evidence="12">The sequence shown here is derived from an EMBL/GenBank/DDBJ whole genome shotgun (WGS) entry which is preliminary data.</text>
</comment>
<dbReference type="SUPFAM" id="SSF52343">
    <property type="entry name" value="Ferredoxin reductase-like, C-terminal NADP-linked domain"/>
    <property type="match status" value="1"/>
</dbReference>
<dbReference type="PRINTS" id="PR00406">
    <property type="entry name" value="CYTB5RDTASE"/>
</dbReference>
<dbReference type="Gene3D" id="3.10.20.30">
    <property type="match status" value="1"/>
</dbReference>
<dbReference type="InterPro" id="IPR006058">
    <property type="entry name" value="2Fe2S_fd_BS"/>
</dbReference>
<dbReference type="Pfam" id="PF00970">
    <property type="entry name" value="FAD_binding_6"/>
    <property type="match status" value="1"/>
</dbReference>
<dbReference type="InterPro" id="IPR050415">
    <property type="entry name" value="MRET"/>
</dbReference>